<dbReference type="AlphaFoldDB" id="A0A4P9Y981"/>
<proteinExistence type="predicted"/>
<evidence type="ECO:0000256" key="1">
    <source>
        <dbReference type="SAM" id="SignalP"/>
    </source>
</evidence>
<dbReference type="Proteomes" id="UP000267251">
    <property type="component" value="Unassembled WGS sequence"/>
</dbReference>
<organism evidence="2 3">
    <name type="scientific">Piptocephalis cylindrospora</name>
    <dbReference type="NCBI Taxonomy" id="1907219"/>
    <lineage>
        <taxon>Eukaryota</taxon>
        <taxon>Fungi</taxon>
        <taxon>Fungi incertae sedis</taxon>
        <taxon>Zoopagomycota</taxon>
        <taxon>Zoopagomycotina</taxon>
        <taxon>Zoopagomycetes</taxon>
        <taxon>Zoopagales</taxon>
        <taxon>Piptocephalidaceae</taxon>
        <taxon>Piptocephalis</taxon>
    </lineage>
</organism>
<accession>A0A4P9Y981</accession>
<dbReference type="EMBL" id="KZ987818">
    <property type="protein sequence ID" value="RKP14560.1"/>
    <property type="molecule type" value="Genomic_DNA"/>
</dbReference>
<feature type="signal peptide" evidence="1">
    <location>
        <begin position="1"/>
        <end position="24"/>
    </location>
</feature>
<gene>
    <name evidence="2" type="ORF">BJ684DRAFT_19035</name>
</gene>
<protein>
    <submittedName>
        <fullName evidence="2">Uncharacterized protein</fullName>
    </submittedName>
</protein>
<name>A0A4P9Y981_9FUNG</name>
<reference evidence="3" key="1">
    <citation type="journal article" date="2018" name="Nat. Microbiol.">
        <title>Leveraging single-cell genomics to expand the fungal tree of life.</title>
        <authorList>
            <person name="Ahrendt S.R."/>
            <person name="Quandt C.A."/>
            <person name="Ciobanu D."/>
            <person name="Clum A."/>
            <person name="Salamov A."/>
            <person name="Andreopoulos B."/>
            <person name="Cheng J.F."/>
            <person name="Woyke T."/>
            <person name="Pelin A."/>
            <person name="Henrissat B."/>
            <person name="Reynolds N.K."/>
            <person name="Benny G.L."/>
            <person name="Smith M.E."/>
            <person name="James T.Y."/>
            <person name="Grigoriev I.V."/>
        </authorList>
    </citation>
    <scope>NUCLEOTIDE SEQUENCE [LARGE SCALE GENOMIC DNA]</scope>
</reference>
<keyword evidence="1" id="KW-0732">Signal</keyword>
<evidence type="ECO:0000313" key="3">
    <source>
        <dbReference type="Proteomes" id="UP000267251"/>
    </source>
</evidence>
<keyword evidence="3" id="KW-1185">Reference proteome</keyword>
<evidence type="ECO:0000313" key="2">
    <source>
        <dbReference type="EMBL" id="RKP14560.1"/>
    </source>
</evidence>
<sequence length="175" mass="18764">MKVFSTLALTTVLALTATFSNVEAAPAPKPGAGKTALLLTAAGAGLATAAYSGKMYRASKNKPQVTNVFNPPTQNIMYAQPQQQQLPSTHVYVSAPPNTPSTQNIVYTQQPQQPPQNVMYTQPQQQQPPSTHVYVSAPYAQSAQTVPTSQPTYYTTTPSAPYYVSGQLYIPVSAR</sequence>
<feature type="chain" id="PRO_5020677433" evidence="1">
    <location>
        <begin position="25"/>
        <end position="175"/>
    </location>
</feature>